<name>A2G165_TRIV3</name>
<proteinExistence type="predicted"/>
<dbReference type="Pfam" id="PF13306">
    <property type="entry name" value="LRR_5"/>
    <property type="match status" value="3"/>
</dbReference>
<keyword evidence="2" id="KW-1185">Reference proteome</keyword>
<dbReference type="SUPFAM" id="SSF52058">
    <property type="entry name" value="L domain-like"/>
    <property type="match status" value="3"/>
</dbReference>
<gene>
    <name evidence="1" type="ORF">TVAG_442600</name>
</gene>
<dbReference type="InterPro" id="IPR026906">
    <property type="entry name" value="LRR_5"/>
</dbReference>
<protein>
    <submittedName>
        <fullName evidence="1">Surface antigen BspA-like</fullName>
    </submittedName>
</protein>
<reference evidence="1" key="2">
    <citation type="journal article" date="2007" name="Science">
        <title>Draft genome sequence of the sexually transmitted pathogen Trichomonas vaginalis.</title>
        <authorList>
            <person name="Carlton J.M."/>
            <person name="Hirt R.P."/>
            <person name="Silva J.C."/>
            <person name="Delcher A.L."/>
            <person name="Schatz M."/>
            <person name="Zhao Q."/>
            <person name="Wortman J.R."/>
            <person name="Bidwell S.L."/>
            <person name="Alsmark U.C.M."/>
            <person name="Besteiro S."/>
            <person name="Sicheritz-Ponten T."/>
            <person name="Noel C.J."/>
            <person name="Dacks J.B."/>
            <person name="Foster P.G."/>
            <person name="Simillion C."/>
            <person name="Van de Peer Y."/>
            <person name="Miranda-Saavedra D."/>
            <person name="Barton G.J."/>
            <person name="Westrop G.D."/>
            <person name="Mueller S."/>
            <person name="Dessi D."/>
            <person name="Fiori P.L."/>
            <person name="Ren Q."/>
            <person name="Paulsen I."/>
            <person name="Zhang H."/>
            <person name="Bastida-Corcuera F.D."/>
            <person name="Simoes-Barbosa A."/>
            <person name="Brown M.T."/>
            <person name="Hayes R.D."/>
            <person name="Mukherjee M."/>
            <person name="Okumura C.Y."/>
            <person name="Schneider R."/>
            <person name="Smith A.J."/>
            <person name="Vanacova S."/>
            <person name="Villalvazo M."/>
            <person name="Haas B.J."/>
            <person name="Pertea M."/>
            <person name="Feldblyum T.V."/>
            <person name="Utterback T.R."/>
            <person name="Shu C.L."/>
            <person name="Osoegawa K."/>
            <person name="de Jong P.J."/>
            <person name="Hrdy I."/>
            <person name="Horvathova L."/>
            <person name="Zubacova Z."/>
            <person name="Dolezal P."/>
            <person name="Malik S.B."/>
            <person name="Logsdon J.M. Jr."/>
            <person name="Henze K."/>
            <person name="Gupta A."/>
            <person name="Wang C.C."/>
            <person name="Dunne R.L."/>
            <person name="Upcroft J.A."/>
            <person name="Upcroft P."/>
            <person name="White O."/>
            <person name="Salzberg S.L."/>
            <person name="Tang P."/>
            <person name="Chiu C.-H."/>
            <person name="Lee Y.-S."/>
            <person name="Embley T.M."/>
            <person name="Coombs G.H."/>
            <person name="Mottram J.C."/>
            <person name="Tachezy J."/>
            <person name="Fraser-Liggett C.M."/>
            <person name="Johnson P.J."/>
        </authorList>
    </citation>
    <scope>NUCLEOTIDE SEQUENCE [LARGE SCALE GENOMIC DNA]</scope>
    <source>
        <strain evidence="1">G3</strain>
    </source>
</reference>
<evidence type="ECO:0000313" key="1">
    <source>
        <dbReference type="EMBL" id="EAX89103.1"/>
    </source>
</evidence>
<dbReference type="Proteomes" id="UP000001542">
    <property type="component" value="Unassembled WGS sequence"/>
</dbReference>
<dbReference type="STRING" id="5722.A2G165"/>
<reference evidence="1" key="1">
    <citation type="submission" date="2006-10" db="EMBL/GenBank/DDBJ databases">
        <authorList>
            <person name="Amadeo P."/>
            <person name="Zhao Q."/>
            <person name="Wortman J."/>
            <person name="Fraser-Liggett C."/>
            <person name="Carlton J."/>
        </authorList>
    </citation>
    <scope>NUCLEOTIDE SEQUENCE</scope>
    <source>
        <strain evidence="1">G3</strain>
    </source>
</reference>
<dbReference type="AlphaFoldDB" id="A2G165"/>
<dbReference type="PANTHER" id="PTHR45661">
    <property type="entry name" value="SURFACE ANTIGEN"/>
    <property type="match status" value="1"/>
</dbReference>
<dbReference type="Gene3D" id="3.80.10.10">
    <property type="entry name" value="Ribonuclease Inhibitor"/>
    <property type="match status" value="3"/>
</dbReference>
<dbReference type="VEuPathDB" id="TrichDB:TVAGG3_0653290"/>
<dbReference type="SMR" id="A2G165"/>
<sequence>MSELESKDYSADGLTLLLSVSSKSPNIIISSKCETIFGSDQNNYAFRIAKDIVETFAFQNNPNLRYINNYAFHSCTKLRSVDLSMCTKLEKLGSFSFSKCLSVTTFILPEGLKVIGYCAISELSITTINIPSSVTYISDFGVSNMRSLKNVTFSKGSRLTILMFNTFITTGLTTFTIPEKISSLNGLTFSDCASMETIYLDPLNNNFYCDRNIAIYSSDKTKIIYCCANCSESYTVLSSTITITSGAFTKSSLKNIYLPDGITSIQNYAFTDSALTRITLPKKLVNISKNTFQRSGLTSIIIPDSVELIDDNAFDGCRKLKTIVLPSSLKSIGGGALPNYNDVNITFANNTNLFLDKQYILYSDKNTTISQFLGSLSELTIPNIVTIIKTGSFKWNTYISSISFSGESNLQYIEYDAFKGCTNLRKFDFGSKIVEIQYNAFENTILDSEISFPDTLKLIGDSAFKNCKFIPSIIFESLSSFYNKQSYELYKQLYSNYPLTIRNDAFSSCSSICEIVIYRETSISLGQNTFIGLISLTRFTFCDIL</sequence>
<organism evidence="1 2">
    <name type="scientific">Trichomonas vaginalis (strain ATCC PRA-98 / G3)</name>
    <dbReference type="NCBI Taxonomy" id="412133"/>
    <lineage>
        <taxon>Eukaryota</taxon>
        <taxon>Metamonada</taxon>
        <taxon>Parabasalia</taxon>
        <taxon>Trichomonadida</taxon>
        <taxon>Trichomonadidae</taxon>
        <taxon>Trichomonas</taxon>
    </lineage>
</organism>
<dbReference type="PANTHER" id="PTHR45661:SF3">
    <property type="entry name" value="IG-LIKE DOMAIN-CONTAINING PROTEIN"/>
    <property type="match status" value="1"/>
</dbReference>
<dbReference type="InterPro" id="IPR053139">
    <property type="entry name" value="Surface_bspA-like"/>
</dbReference>
<dbReference type="InParanoid" id="A2G165"/>
<dbReference type="KEGG" id="tva:4746770"/>
<dbReference type="VEuPathDB" id="TrichDB:TVAG_442600"/>
<evidence type="ECO:0000313" key="2">
    <source>
        <dbReference type="Proteomes" id="UP000001542"/>
    </source>
</evidence>
<dbReference type="InterPro" id="IPR032675">
    <property type="entry name" value="LRR_dom_sf"/>
</dbReference>
<dbReference type="RefSeq" id="XP_001302033.1">
    <property type="nucleotide sequence ID" value="XM_001302032.1"/>
</dbReference>
<accession>A2G165</accession>
<dbReference type="EMBL" id="DS114234">
    <property type="protein sequence ID" value="EAX89103.1"/>
    <property type="molecule type" value="Genomic_DNA"/>
</dbReference>